<dbReference type="EMBL" id="JABBWD010000010">
    <property type="protein sequence ID" value="KAG1779858.1"/>
    <property type="molecule type" value="Genomic_DNA"/>
</dbReference>
<dbReference type="OrthoDB" id="2690740at2759"/>
<name>A0A9P6ZZY4_9AGAM</name>
<sequence>LSVVARCGGITSRDVHTNFLVMVHYMTLVCKCQSIRLKTGLHLKGIYNQEIHNRPDSTVSYRTFLAWHAIGSKFIAVACGGSIYALVLIAGFGLRVSIATMVGTTHLDLANMLRSPPKNSPERKLITDYIVPTIARMRLKFPLSMSSMFSATLIEKYAVSKIVDCTDISASDCFFDAVIQNAFEPLPRSRKVWRPCIAPVGDLTRVSVQSLGNDLNRPYSPPLSDIEEDDVHHIIIETSYDPLSPQNKRFKAPRDNAVNNEWTATERLLAEAGKTVRSIDDLRKKLAMLYSEGVKTSPGAYLRIPMSIIPNHHLELRNKDGSLMAFISTALPSHIRSSLEVNLLACLESPDLLEERNTGTHSCQPFQALHLSWYNRHCTSGHEAPSDIQPWLLEKEGLRTNHGQVIPYISNDLQQHRRIYGTIGRVYAELFEWVRHLMETYLQEEFEMLMEVASCLPGNCTPPVAPFISLVININVSTRAH</sequence>
<comment type="caution">
    <text evidence="2">The sequence shown here is derived from an EMBL/GenBank/DDBJ whole genome shotgun (WGS) entry which is preliminary data.</text>
</comment>
<reference evidence="2" key="1">
    <citation type="journal article" date="2020" name="New Phytol.">
        <title>Comparative genomics reveals dynamic genome evolution in host specialist ectomycorrhizal fungi.</title>
        <authorList>
            <person name="Lofgren L.A."/>
            <person name="Nguyen N.H."/>
            <person name="Vilgalys R."/>
            <person name="Ruytinx J."/>
            <person name="Liao H.L."/>
            <person name="Branco S."/>
            <person name="Kuo A."/>
            <person name="LaButti K."/>
            <person name="Lipzen A."/>
            <person name="Andreopoulos W."/>
            <person name="Pangilinan J."/>
            <person name="Riley R."/>
            <person name="Hundley H."/>
            <person name="Na H."/>
            <person name="Barry K."/>
            <person name="Grigoriev I.V."/>
            <person name="Stajich J.E."/>
            <person name="Kennedy P.G."/>
        </authorList>
    </citation>
    <scope>NUCLEOTIDE SEQUENCE</scope>
    <source>
        <strain evidence="2">DOB743</strain>
    </source>
</reference>
<gene>
    <name evidence="2" type="ORF">EV702DRAFT_934861</name>
</gene>
<keyword evidence="1" id="KW-0812">Transmembrane</keyword>
<proteinExistence type="predicted"/>
<keyword evidence="3" id="KW-1185">Reference proteome</keyword>
<feature type="transmembrane region" description="Helical" evidence="1">
    <location>
        <begin position="74"/>
        <end position="94"/>
    </location>
</feature>
<dbReference type="Proteomes" id="UP000714275">
    <property type="component" value="Unassembled WGS sequence"/>
</dbReference>
<keyword evidence="1" id="KW-1133">Transmembrane helix</keyword>
<evidence type="ECO:0000313" key="3">
    <source>
        <dbReference type="Proteomes" id="UP000714275"/>
    </source>
</evidence>
<feature type="non-terminal residue" evidence="2">
    <location>
        <position position="1"/>
    </location>
</feature>
<feature type="non-terminal residue" evidence="2">
    <location>
        <position position="481"/>
    </location>
</feature>
<organism evidence="2 3">
    <name type="scientific">Suillus placidus</name>
    <dbReference type="NCBI Taxonomy" id="48579"/>
    <lineage>
        <taxon>Eukaryota</taxon>
        <taxon>Fungi</taxon>
        <taxon>Dikarya</taxon>
        <taxon>Basidiomycota</taxon>
        <taxon>Agaricomycotina</taxon>
        <taxon>Agaricomycetes</taxon>
        <taxon>Agaricomycetidae</taxon>
        <taxon>Boletales</taxon>
        <taxon>Suillineae</taxon>
        <taxon>Suillaceae</taxon>
        <taxon>Suillus</taxon>
    </lineage>
</organism>
<protein>
    <submittedName>
        <fullName evidence="2">Uncharacterized protein</fullName>
    </submittedName>
</protein>
<dbReference type="AlphaFoldDB" id="A0A9P6ZZY4"/>
<evidence type="ECO:0000256" key="1">
    <source>
        <dbReference type="SAM" id="Phobius"/>
    </source>
</evidence>
<keyword evidence="1" id="KW-0472">Membrane</keyword>
<evidence type="ECO:0000313" key="2">
    <source>
        <dbReference type="EMBL" id="KAG1779858.1"/>
    </source>
</evidence>
<accession>A0A9P6ZZY4</accession>